<dbReference type="Proteomes" id="UP001215280">
    <property type="component" value="Unassembled WGS sequence"/>
</dbReference>
<keyword evidence="2" id="KW-1185">Reference proteome</keyword>
<name>A0AAD7JK50_9AGAR</name>
<dbReference type="EMBL" id="JARJLG010000032">
    <property type="protein sequence ID" value="KAJ7766558.1"/>
    <property type="molecule type" value="Genomic_DNA"/>
</dbReference>
<dbReference type="AlphaFoldDB" id="A0AAD7JK50"/>
<protein>
    <submittedName>
        <fullName evidence="1">Uncharacterized protein</fullName>
    </submittedName>
</protein>
<accession>A0AAD7JK50</accession>
<organism evidence="1 2">
    <name type="scientific">Mycena maculata</name>
    <dbReference type="NCBI Taxonomy" id="230809"/>
    <lineage>
        <taxon>Eukaryota</taxon>
        <taxon>Fungi</taxon>
        <taxon>Dikarya</taxon>
        <taxon>Basidiomycota</taxon>
        <taxon>Agaricomycotina</taxon>
        <taxon>Agaricomycetes</taxon>
        <taxon>Agaricomycetidae</taxon>
        <taxon>Agaricales</taxon>
        <taxon>Marasmiineae</taxon>
        <taxon>Mycenaceae</taxon>
        <taxon>Mycena</taxon>
    </lineage>
</organism>
<evidence type="ECO:0000313" key="2">
    <source>
        <dbReference type="Proteomes" id="UP001215280"/>
    </source>
</evidence>
<reference evidence="1" key="1">
    <citation type="submission" date="2023-03" db="EMBL/GenBank/DDBJ databases">
        <title>Massive genome expansion in bonnet fungi (Mycena s.s.) driven by repeated elements and novel gene families across ecological guilds.</title>
        <authorList>
            <consortium name="Lawrence Berkeley National Laboratory"/>
            <person name="Harder C.B."/>
            <person name="Miyauchi S."/>
            <person name="Viragh M."/>
            <person name="Kuo A."/>
            <person name="Thoen E."/>
            <person name="Andreopoulos B."/>
            <person name="Lu D."/>
            <person name="Skrede I."/>
            <person name="Drula E."/>
            <person name="Henrissat B."/>
            <person name="Morin E."/>
            <person name="Kohler A."/>
            <person name="Barry K."/>
            <person name="LaButti K."/>
            <person name="Morin E."/>
            <person name="Salamov A."/>
            <person name="Lipzen A."/>
            <person name="Mereny Z."/>
            <person name="Hegedus B."/>
            <person name="Baldrian P."/>
            <person name="Stursova M."/>
            <person name="Weitz H."/>
            <person name="Taylor A."/>
            <person name="Grigoriev I.V."/>
            <person name="Nagy L.G."/>
            <person name="Martin F."/>
            <person name="Kauserud H."/>
        </authorList>
    </citation>
    <scope>NUCLEOTIDE SEQUENCE</scope>
    <source>
        <strain evidence="1">CBHHK188m</strain>
    </source>
</reference>
<evidence type="ECO:0000313" key="1">
    <source>
        <dbReference type="EMBL" id="KAJ7766558.1"/>
    </source>
</evidence>
<sequence length="400" mass="44100">MTVDLLRALAAGTMGWSRYANTLRITPVTRGETENSQDMDLSDIEMHDLLSSALGSMMNIRITIWEIPGNDPAWERNAICDYLSALPHLDDLQLKITGIVDFSFPQLSHLSKFKIKTHRWWGFVGANATLQPSIVEGISQLIARNCLTSLYLDGPGEWGEIWTRLRTDTGHPRYLTEINTRIVTSDLLEYLASYSGVRKLTLNFPDGGSRNASDRLADIFFETVLPQHAASLMELSCPAGYESRWSFGTHNLDAISRLQKLRALQMSINAGEMTRIASQPGPSSVGMGISVQAVQSDIDLVVASLLRAVAALPALRKLTILAADAESNRDLTGDGITHHAPAVTRAIVAAIQNFISRTPSPAIVNAGYRKYELKPVDLARASGREPDVLLTYQETTNRRR</sequence>
<comment type="caution">
    <text evidence="1">The sequence shown here is derived from an EMBL/GenBank/DDBJ whole genome shotgun (WGS) entry which is preliminary data.</text>
</comment>
<gene>
    <name evidence="1" type="ORF">DFH07DRAFT_809394</name>
</gene>
<proteinExistence type="predicted"/>